<dbReference type="Proteomes" id="UP000326344">
    <property type="component" value="Unassembled WGS sequence"/>
</dbReference>
<dbReference type="RefSeq" id="WP_150878473.1">
    <property type="nucleotide sequence ID" value="NZ_VTWS01000004.1"/>
</dbReference>
<evidence type="ECO:0000313" key="2">
    <source>
        <dbReference type="EMBL" id="KAA9353128.1"/>
    </source>
</evidence>
<feature type="transmembrane region" description="Helical" evidence="1">
    <location>
        <begin position="44"/>
        <end position="65"/>
    </location>
</feature>
<sequence>MNTRENRTNNGHELVVLKLIHTVIWFFFVSVIGYILYCGLADDITIYTGIAIGLVVLEGLTLLVFSGRCPLTLIARNYSDSTHDNFDIFLPEWLARYNKVIFTTLYLIGVILVVYRMLS</sequence>
<organism evidence="2 3">
    <name type="scientific">Larkinella humicola</name>
    <dbReference type="NCBI Taxonomy" id="2607654"/>
    <lineage>
        <taxon>Bacteria</taxon>
        <taxon>Pseudomonadati</taxon>
        <taxon>Bacteroidota</taxon>
        <taxon>Cytophagia</taxon>
        <taxon>Cytophagales</taxon>
        <taxon>Spirosomataceae</taxon>
        <taxon>Larkinella</taxon>
    </lineage>
</organism>
<protein>
    <recommendedName>
        <fullName evidence="4">DUF2784 family protein</fullName>
    </recommendedName>
</protein>
<feature type="transmembrane region" description="Helical" evidence="1">
    <location>
        <begin position="100"/>
        <end position="118"/>
    </location>
</feature>
<keyword evidence="1" id="KW-1133">Transmembrane helix</keyword>
<name>A0A5N1JH92_9BACT</name>
<dbReference type="EMBL" id="VTWS01000004">
    <property type="protein sequence ID" value="KAA9353128.1"/>
    <property type="molecule type" value="Genomic_DNA"/>
</dbReference>
<evidence type="ECO:0000313" key="3">
    <source>
        <dbReference type="Proteomes" id="UP000326344"/>
    </source>
</evidence>
<keyword evidence="3" id="KW-1185">Reference proteome</keyword>
<keyword evidence="1" id="KW-0472">Membrane</keyword>
<feature type="transmembrane region" description="Helical" evidence="1">
    <location>
        <begin position="15"/>
        <end position="37"/>
    </location>
</feature>
<proteinExistence type="predicted"/>
<gene>
    <name evidence="2" type="ORF">F0P93_18340</name>
</gene>
<evidence type="ECO:0000256" key="1">
    <source>
        <dbReference type="SAM" id="Phobius"/>
    </source>
</evidence>
<dbReference type="AlphaFoldDB" id="A0A5N1JH92"/>
<evidence type="ECO:0008006" key="4">
    <source>
        <dbReference type="Google" id="ProtNLM"/>
    </source>
</evidence>
<keyword evidence="1" id="KW-0812">Transmembrane</keyword>
<reference evidence="2 3" key="1">
    <citation type="submission" date="2019-09" db="EMBL/GenBank/DDBJ databases">
        <title>Genome Sequence of Larkinella sp MA1.</title>
        <authorList>
            <person name="Srinivasan S."/>
        </authorList>
    </citation>
    <scope>NUCLEOTIDE SEQUENCE [LARGE SCALE GENOMIC DNA]</scope>
    <source>
        <strain evidence="2 3">MA1</strain>
    </source>
</reference>
<accession>A0A5N1JH92</accession>
<comment type="caution">
    <text evidence="2">The sequence shown here is derived from an EMBL/GenBank/DDBJ whole genome shotgun (WGS) entry which is preliminary data.</text>
</comment>